<name>A0A0B5ANA0_9BACL</name>
<dbReference type="OrthoDB" id="2452479at2"/>
<feature type="transmembrane region" description="Helical" evidence="1">
    <location>
        <begin position="83"/>
        <end position="103"/>
    </location>
</feature>
<dbReference type="Proteomes" id="UP000031449">
    <property type="component" value="Chromosome"/>
</dbReference>
<protein>
    <recommendedName>
        <fullName evidence="4">DUF5673 domain-containing protein</fullName>
    </recommendedName>
</protein>
<evidence type="ECO:0000313" key="3">
    <source>
        <dbReference type="Proteomes" id="UP000031449"/>
    </source>
</evidence>
<feature type="transmembrane region" description="Helical" evidence="1">
    <location>
        <begin position="51"/>
        <end position="71"/>
    </location>
</feature>
<accession>A0A0B5ANA0</accession>
<keyword evidence="3" id="KW-1185">Reference proteome</keyword>
<evidence type="ECO:0000313" key="2">
    <source>
        <dbReference type="EMBL" id="AJD90137.1"/>
    </source>
</evidence>
<dbReference type="KEGG" id="jeo:JMA_08200"/>
<keyword evidence="1" id="KW-1133">Transmembrane helix</keyword>
<dbReference type="BioCyc" id="JESP1508404:G14D9-10037-MONOMER"/>
<sequence length="185" mass="21276">MNREFHEGNMVWIVFSIITFLSSILFAFIGPNLLHYLFFSYGDIILIQTPIISNVLFAIFGLLLSLFFFMMYKEGKTYKATGFGALILSVLILVISVTNYSVLREEKIIHNGLLSVTSTEYQWSDIESAVMIRANDDVEHETFIFNMSNGENLEFIRNEHMISAFPKIDGMLQVNGVRYTSEERE</sequence>
<reference evidence="2 3" key="1">
    <citation type="submission" date="2014-08" db="EMBL/GenBank/DDBJ databases">
        <title>Complete genome of a marine bacteria Jeotgalibacillus malaysiensis.</title>
        <authorList>
            <person name="Yaakop A.S."/>
            <person name="Chan K.-G."/>
            <person name="Goh K.M."/>
        </authorList>
    </citation>
    <scope>NUCLEOTIDE SEQUENCE [LARGE SCALE GENOMIC DNA]</scope>
    <source>
        <strain evidence="2 3">D5</strain>
    </source>
</reference>
<keyword evidence="1" id="KW-0472">Membrane</keyword>
<organism evidence="2 3">
    <name type="scientific">Jeotgalibacillus malaysiensis</name>
    <dbReference type="NCBI Taxonomy" id="1508404"/>
    <lineage>
        <taxon>Bacteria</taxon>
        <taxon>Bacillati</taxon>
        <taxon>Bacillota</taxon>
        <taxon>Bacilli</taxon>
        <taxon>Bacillales</taxon>
        <taxon>Caryophanaceae</taxon>
        <taxon>Jeotgalibacillus</taxon>
    </lineage>
</organism>
<dbReference type="HOGENOM" id="CLU_1459484_0_0_9"/>
<proteinExistence type="predicted"/>
<dbReference type="AlphaFoldDB" id="A0A0B5ANA0"/>
<evidence type="ECO:0000256" key="1">
    <source>
        <dbReference type="SAM" id="Phobius"/>
    </source>
</evidence>
<dbReference type="EMBL" id="CP009416">
    <property type="protein sequence ID" value="AJD90137.1"/>
    <property type="molecule type" value="Genomic_DNA"/>
</dbReference>
<keyword evidence="1" id="KW-0812">Transmembrane</keyword>
<dbReference type="STRING" id="1508404.JMA_08200"/>
<gene>
    <name evidence="2" type="ORF">JMA_08200</name>
</gene>
<evidence type="ECO:0008006" key="4">
    <source>
        <dbReference type="Google" id="ProtNLM"/>
    </source>
</evidence>
<feature type="transmembrane region" description="Helical" evidence="1">
    <location>
        <begin position="12"/>
        <end position="39"/>
    </location>
</feature>